<feature type="domain" description="Transcription factor CBF/NF-Y/archaeal histone" evidence="4">
    <location>
        <begin position="19"/>
        <end position="84"/>
    </location>
</feature>
<dbReference type="Gene3D" id="1.10.20.10">
    <property type="entry name" value="Histone, subunit A"/>
    <property type="match status" value="1"/>
</dbReference>
<keyword evidence="6" id="KW-1185">Reference proteome</keyword>
<reference evidence="5" key="1">
    <citation type="submission" date="2021-07" db="EMBL/GenBank/DDBJ databases">
        <authorList>
            <person name="Durling M."/>
        </authorList>
    </citation>
    <scope>NUCLEOTIDE SEQUENCE</scope>
</reference>
<evidence type="ECO:0000256" key="2">
    <source>
        <dbReference type="ARBA" id="ARBA00023242"/>
    </source>
</evidence>
<dbReference type="GO" id="GO:0006261">
    <property type="term" value="P:DNA-templated DNA replication"/>
    <property type="evidence" value="ECO:0007669"/>
    <property type="project" value="TreeGrafter"/>
</dbReference>
<accession>A0A9N9PWM6</accession>
<comment type="subcellular location">
    <subcellularLocation>
        <location evidence="1">Nucleus</location>
    </subcellularLocation>
</comment>
<gene>
    <name evidence="5" type="ORF">HYALB_00001587</name>
</gene>
<dbReference type="Pfam" id="PF00808">
    <property type="entry name" value="CBFD_NFYB_HMF"/>
    <property type="match status" value="1"/>
</dbReference>
<dbReference type="GO" id="GO:0008623">
    <property type="term" value="C:CHRAC"/>
    <property type="evidence" value="ECO:0007669"/>
    <property type="project" value="TreeGrafter"/>
</dbReference>
<evidence type="ECO:0000313" key="5">
    <source>
        <dbReference type="EMBL" id="CAG8970800.1"/>
    </source>
</evidence>
<dbReference type="SUPFAM" id="SSF47113">
    <property type="entry name" value="Histone-fold"/>
    <property type="match status" value="1"/>
</dbReference>
<organism evidence="5 6">
    <name type="scientific">Hymenoscyphus albidus</name>
    <dbReference type="NCBI Taxonomy" id="595503"/>
    <lineage>
        <taxon>Eukaryota</taxon>
        <taxon>Fungi</taxon>
        <taxon>Dikarya</taxon>
        <taxon>Ascomycota</taxon>
        <taxon>Pezizomycotina</taxon>
        <taxon>Leotiomycetes</taxon>
        <taxon>Helotiales</taxon>
        <taxon>Helotiaceae</taxon>
        <taxon>Hymenoscyphus</taxon>
    </lineage>
</organism>
<comment type="caution">
    <text evidence="5">The sequence shown here is derived from an EMBL/GenBank/DDBJ whole genome shotgun (WGS) entry which is preliminary data.</text>
</comment>
<dbReference type="InterPro" id="IPR003958">
    <property type="entry name" value="CBFA_NFYB_domain"/>
</dbReference>
<dbReference type="PANTHER" id="PTHR10252">
    <property type="entry name" value="HISTONE-LIKE TRANSCRIPTION FACTOR CCAAT-RELATED"/>
    <property type="match status" value="1"/>
</dbReference>
<keyword evidence="2" id="KW-0539">Nucleus</keyword>
<sequence>MPPNNAPIPPRREPTGSPHLPLSRIKKMIMADTEIHICAASAAFTIAIATEMFIQYMAEQGHNVVKSEKKPRRNIQYRDLANAVSRLDNLEFLNDIVPKTIPYKEIKAKSSKDTTTKAPSGTPGAGIVDVQSGPTQGTLDKLIGSNGTGTTAPQNGNGPIVGGGSGGFSAINASANGHGNGTGKAREEEEREDDPNMQLAMESRRRESVNGGGAGGQDVEMS</sequence>
<dbReference type="InterPro" id="IPR009072">
    <property type="entry name" value="Histone-fold"/>
</dbReference>
<dbReference type="OrthoDB" id="636685at2759"/>
<dbReference type="CDD" id="cd23645">
    <property type="entry name" value="HFD_Dpb3-like"/>
    <property type="match status" value="1"/>
</dbReference>
<protein>
    <recommendedName>
        <fullName evidence="4">Transcription factor CBF/NF-Y/archaeal histone domain-containing protein</fullName>
    </recommendedName>
</protein>
<name>A0A9N9PWM6_9HELO</name>
<dbReference type="EMBL" id="CAJVRM010000002">
    <property type="protein sequence ID" value="CAG8970800.1"/>
    <property type="molecule type" value="Genomic_DNA"/>
</dbReference>
<evidence type="ECO:0000256" key="3">
    <source>
        <dbReference type="SAM" id="MobiDB-lite"/>
    </source>
</evidence>
<dbReference type="GO" id="GO:0046982">
    <property type="term" value="F:protein heterodimerization activity"/>
    <property type="evidence" value="ECO:0007669"/>
    <property type="project" value="InterPro"/>
</dbReference>
<dbReference type="Proteomes" id="UP000701801">
    <property type="component" value="Unassembled WGS sequence"/>
</dbReference>
<evidence type="ECO:0000313" key="6">
    <source>
        <dbReference type="Proteomes" id="UP000701801"/>
    </source>
</evidence>
<dbReference type="InterPro" id="IPR050568">
    <property type="entry name" value="Transcr_DNA_Rep_Reg"/>
</dbReference>
<evidence type="ECO:0000259" key="4">
    <source>
        <dbReference type="Pfam" id="PF00808"/>
    </source>
</evidence>
<feature type="compositionally biased region" description="Low complexity" evidence="3">
    <location>
        <begin position="168"/>
        <end position="177"/>
    </location>
</feature>
<feature type="region of interest" description="Disordered" evidence="3">
    <location>
        <begin position="1"/>
        <end position="20"/>
    </location>
</feature>
<evidence type="ECO:0000256" key="1">
    <source>
        <dbReference type="ARBA" id="ARBA00004123"/>
    </source>
</evidence>
<proteinExistence type="predicted"/>
<dbReference type="PANTHER" id="PTHR10252:SF54">
    <property type="entry name" value="CHROMATIN ACCESSIBILITY COMPLEX PROTEIN 1"/>
    <property type="match status" value="1"/>
</dbReference>
<dbReference type="AlphaFoldDB" id="A0A9N9PWM6"/>
<feature type="region of interest" description="Disordered" evidence="3">
    <location>
        <begin position="108"/>
        <end position="222"/>
    </location>
</feature>